<dbReference type="EMBL" id="BT127537">
    <property type="protein sequence ID" value="AEE62499.1"/>
    <property type="molecule type" value="mRNA"/>
</dbReference>
<dbReference type="AlphaFoldDB" id="J3JWB9"/>
<organism evidence="1">
    <name type="scientific">Dendroctonus ponderosae</name>
    <name type="common">Mountain pine beetle</name>
    <dbReference type="NCBI Taxonomy" id="77166"/>
    <lineage>
        <taxon>Eukaryota</taxon>
        <taxon>Metazoa</taxon>
        <taxon>Ecdysozoa</taxon>
        <taxon>Arthropoda</taxon>
        <taxon>Hexapoda</taxon>
        <taxon>Insecta</taxon>
        <taxon>Pterygota</taxon>
        <taxon>Neoptera</taxon>
        <taxon>Endopterygota</taxon>
        <taxon>Coleoptera</taxon>
        <taxon>Polyphaga</taxon>
        <taxon>Cucujiformia</taxon>
        <taxon>Curculionidae</taxon>
        <taxon>Scolytinae</taxon>
        <taxon>Dendroctonus</taxon>
    </lineage>
</organism>
<accession>J3JWB9</accession>
<reference evidence="1" key="1">
    <citation type="journal article" date="2012" name="Insect Biochem. Mol. Biol.">
        <title>Transcriptome and full-length cDNA resources for the mountain pine beetle, Dendroctonus ponderosae Hopkins, a major insect pest of pine forests.</title>
        <authorList>
            <person name="Keeling C.I."/>
            <person name="Henderson H."/>
            <person name="Li M."/>
            <person name="Yuen M."/>
            <person name="Clark E.L."/>
            <person name="Fraser J.D."/>
            <person name="Huber D.P."/>
            <person name="Liao N.Y."/>
            <person name="Roderick Docking T."/>
            <person name="Birol I."/>
            <person name="Chan S.K."/>
            <person name="Taylor G.A."/>
            <person name="Palmquist D."/>
            <person name="Jones S.J."/>
            <person name="Bohlmann J."/>
        </authorList>
    </citation>
    <scope>NUCLEOTIDE SEQUENCE</scope>
    <source>
        <tissue evidence="1">Heads</tissue>
    </source>
</reference>
<name>J3JWB9_DENPD</name>
<proteinExistence type="evidence at transcript level"/>
<protein>
    <submittedName>
        <fullName evidence="1">Uncharacterized protein</fullName>
    </submittedName>
</protein>
<evidence type="ECO:0000313" key="1">
    <source>
        <dbReference type="EMBL" id="AEE62499.1"/>
    </source>
</evidence>
<sequence>MSWASPREHRKFRALNNYLICLDGTSILPTGKFSPVAKSLTSITSKSSPIATLRKCFFSTMKIAISPTSLG</sequence>